<keyword evidence="3" id="KW-1185">Reference proteome</keyword>
<organism evidence="2 3">
    <name type="scientific">Eumeta variegata</name>
    <name type="common">Bagworm moth</name>
    <name type="synonym">Eumeta japonica</name>
    <dbReference type="NCBI Taxonomy" id="151549"/>
    <lineage>
        <taxon>Eukaryota</taxon>
        <taxon>Metazoa</taxon>
        <taxon>Ecdysozoa</taxon>
        <taxon>Arthropoda</taxon>
        <taxon>Hexapoda</taxon>
        <taxon>Insecta</taxon>
        <taxon>Pterygota</taxon>
        <taxon>Neoptera</taxon>
        <taxon>Endopterygota</taxon>
        <taxon>Lepidoptera</taxon>
        <taxon>Glossata</taxon>
        <taxon>Ditrysia</taxon>
        <taxon>Tineoidea</taxon>
        <taxon>Psychidae</taxon>
        <taxon>Oiketicinae</taxon>
        <taxon>Eumeta</taxon>
    </lineage>
</organism>
<reference evidence="2 3" key="1">
    <citation type="journal article" date="2019" name="Commun. Biol.">
        <title>The bagworm genome reveals a unique fibroin gene that provides high tensile strength.</title>
        <authorList>
            <person name="Kono N."/>
            <person name="Nakamura H."/>
            <person name="Ohtoshi R."/>
            <person name="Tomita M."/>
            <person name="Numata K."/>
            <person name="Arakawa K."/>
        </authorList>
    </citation>
    <scope>NUCLEOTIDE SEQUENCE [LARGE SCALE GENOMIC DNA]</scope>
</reference>
<dbReference type="AlphaFoldDB" id="A0A4C1Y7P9"/>
<gene>
    <name evidence="2" type="ORF">EVAR_54386_1</name>
</gene>
<evidence type="ECO:0000313" key="3">
    <source>
        <dbReference type="Proteomes" id="UP000299102"/>
    </source>
</evidence>
<evidence type="ECO:0000313" key="2">
    <source>
        <dbReference type="EMBL" id="GBP70577.1"/>
    </source>
</evidence>
<dbReference type="EMBL" id="BGZK01001079">
    <property type="protein sequence ID" value="GBP70577.1"/>
    <property type="molecule type" value="Genomic_DNA"/>
</dbReference>
<feature type="region of interest" description="Disordered" evidence="1">
    <location>
        <begin position="58"/>
        <end position="78"/>
    </location>
</feature>
<accession>A0A4C1Y7P9</accession>
<proteinExistence type="predicted"/>
<protein>
    <submittedName>
        <fullName evidence="2">Uncharacterized protein</fullName>
    </submittedName>
</protein>
<evidence type="ECO:0000256" key="1">
    <source>
        <dbReference type="SAM" id="MobiDB-lite"/>
    </source>
</evidence>
<name>A0A4C1Y7P9_EUMVA</name>
<dbReference type="Proteomes" id="UP000299102">
    <property type="component" value="Unassembled WGS sequence"/>
</dbReference>
<comment type="caution">
    <text evidence="2">The sequence shown here is derived from an EMBL/GenBank/DDBJ whole genome shotgun (WGS) entry which is preliminary data.</text>
</comment>
<sequence length="101" mass="11751">MQQFALNVYLRMCVRVNKRKKCKKGNKMMNQKKHVWHSGTAARYKMEVPLAAADLRARKKKRRLSETERTTNKKLRGQGLRAAAALVCARPRRAQTKRKSL</sequence>